<evidence type="ECO:0000259" key="2">
    <source>
        <dbReference type="PROSITE" id="PS51674"/>
    </source>
</evidence>
<reference evidence="3 4" key="1">
    <citation type="submission" date="2020-08" db="EMBL/GenBank/DDBJ databases">
        <title>A Genomic Blueprint of the Chicken Gut Microbiome.</title>
        <authorList>
            <person name="Gilroy R."/>
            <person name="Ravi A."/>
            <person name="Getino M."/>
            <person name="Pursley I."/>
            <person name="Horton D.L."/>
            <person name="Alikhan N.-F."/>
            <person name="Baker D."/>
            <person name="Gharbi K."/>
            <person name="Hall N."/>
            <person name="Watson M."/>
            <person name="Adriaenssens E.M."/>
            <person name="Foster-Nyarko E."/>
            <person name="Jarju S."/>
            <person name="Secka A."/>
            <person name="Antonio M."/>
            <person name="Oren A."/>
            <person name="Chaudhuri R."/>
            <person name="La Ragione R.M."/>
            <person name="Hildebrand F."/>
            <person name="Pallen M.J."/>
        </authorList>
    </citation>
    <scope>NUCLEOTIDE SEQUENCE [LARGE SCALE GENOMIC DNA]</scope>
    <source>
        <strain evidence="3 4">Sa4CUA1</strain>
    </source>
</reference>
<dbReference type="PROSITE" id="PS51674">
    <property type="entry name" value="4FE4S_WBL"/>
    <property type="match status" value="1"/>
</dbReference>
<name>A0ABR8RR38_9CELL</name>
<feature type="region of interest" description="Disordered" evidence="1">
    <location>
        <begin position="1"/>
        <end position="20"/>
    </location>
</feature>
<dbReference type="Proteomes" id="UP000641803">
    <property type="component" value="Unassembled WGS sequence"/>
</dbReference>
<accession>A0ABR8RR38</accession>
<feature type="domain" description="4Fe-4S Wbl-type" evidence="2">
    <location>
        <begin position="29"/>
        <end position="98"/>
    </location>
</feature>
<evidence type="ECO:0000313" key="3">
    <source>
        <dbReference type="EMBL" id="MBD7949927.1"/>
    </source>
</evidence>
<feature type="region of interest" description="Disordered" evidence="1">
    <location>
        <begin position="79"/>
        <end position="123"/>
    </location>
</feature>
<keyword evidence="4" id="KW-1185">Reference proteome</keyword>
<feature type="compositionally biased region" description="Basic and acidic residues" evidence="1">
    <location>
        <begin position="112"/>
        <end position="123"/>
    </location>
</feature>
<dbReference type="EMBL" id="JACSQQ010000007">
    <property type="protein sequence ID" value="MBD7949927.1"/>
    <property type="molecule type" value="Genomic_DNA"/>
</dbReference>
<dbReference type="Pfam" id="PF02467">
    <property type="entry name" value="Whib"/>
    <property type="match status" value="1"/>
</dbReference>
<organism evidence="3 4">
    <name type="scientific">Oerskovia rustica</name>
    <dbReference type="NCBI Taxonomy" id="2762237"/>
    <lineage>
        <taxon>Bacteria</taxon>
        <taxon>Bacillati</taxon>
        <taxon>Actinomycetota</taxon>
        <taxon>Actinomycetes</taxon>
        <taxon>Micrococcales</taxon>
        <taxon>Cellulomonadaceae</taxon>
        <taxon>Oerskovia</taxon>
    </lineage>
</organism>
<gene>
    <name evidence="3" type="ORF">H9652_05855</name>
</gene>
<evidence type="ECO:0000313" key="4">
    <source>
        <dbReference type="Proteomes" id="UP000641803"/>
    </source>
</evidence>
<protein>
    <submittedName>
        <fullName evidence="3">WhiB family transcriptional regulator</fullName>
    </submittedName>
</protein>
<sequence>MTDLRATSLARTTGRLSTREPAEWRLDATCRGWDHALRGDPWHPASEHPTAYDEARRICGTCRVATPCLDEALAAESRSPGALRFGMYGGRTPSERASPSLPGGDAGPADTGHGEERTGPSAA</sequence>
<comment type="caution">
    <text evidence="3">The sequence shown here is derived from an EMBL/GenBank/DDBJ whole genome shotgun (WGS) entry which is preliminary data.</text>
</comment>
<dbReference type="InterPro" id="IPR034768">
    <property type="entry name" value="4FE4S_WBL"/>
</dbReference>
<evidence type="ECO:0000256" key="1">
    <source>
        <dbReference type="SAM" id="MobiDB-lite"/>
    </source>
</evidence>
<proteinExistence type="predicted"/>
<dbReference type="RefSeq" id="WP_191795417.1">
    <property type="nucleotide sequence ID" value="NZ_JACSQQ010000007.1"/>
</dbReference>